<reference evidence="2" key="1">
    <citation type="submission" date="2020-08" db="EMBL/GenBank/DDBJ databases">
        <title>Multicomponent nature underlies the extraordinary mechanical properties of spider dragline silk.</title>
        <authorList>
            <person name="Kono N."/>
            <person name="Nakamura H."/>
            <person name="Mori M."/>
            <person name="Yoshida Y."/>
            <person name="Ohtoshi R."/>
            <person name="Malay A.D."/>
            <person name="Moran D.A.P."/>
            <person name="Tomita M."/>
            <person name="Numata K."/>
            <person name="Arakawa K."/>
        </authorList>
    </citation>
    <scope>NUCLEOTIDE SEQUENCE</scope>
</reference>
<organism evidence="2 3">
    <name type="scientific">Nephila pilipes</name>
    <name type="common">Giant wood spider</name>
    <name type="synonym">Nephila maculata</name>
    <dbReference type="NCBI Taxonomy" id="299642"/>
    <lineage>
        <taxon>Eukaryota</taxon>
        <taxon>Metazoa</taxon>
        <taxon>Ecdysozoa</taxon>
        <taxon>Arthropoda</taxon>
        <taxon>Chelicerata</taxon>
        <taxon>Arachnida</taxon>
        <taxon>Araneae</taxon>
        <taxon>Araneomorphae</taxon>
        <taxon>Entelegynae</taxon>
        <taxon>Araneoidea</taxon>
        <taxon>Nephilidae</taxon>
        <taxon>Nephila</taxon>
    </lineage>
</organism>
<dbReference type="EMBL" id="BMAW01115499">
    <property type="protein sequence ID" value="GFT66310.1"/>
    <property type="molecule type" value="Genomic_DNA"/>
</dbReference>
<feature type="region of interest" description="Disordered" evidence="1">
    <location>
        <begin position="1"/>
        <end position="81"/>
    </location>
</feature>
<proteinExistence type="predicted"/>
<evidence type="ECO:0000256" key="1">
    <source>
        <dbReference type="SAM" id="MobiDB-lite"/>
    </source>
</evidence>
<keyword evidence="3" id="KW-1185">Reference proteome</keyword>
<sequence>MISKSPISLTPHCEQGMATPPFFLHPLQHSKTEQHAIRNEHKSLYPTECKHEYKKPSVRPNPDADSRTDSLPKSSAGRPPRHCAAYWWVGGIKGSEGGVG</sequence>
<name>A0A8X6U0N2_NEPPI</name>
<feature type="compositionally biased region" description="Basic and acidic residues" evidence="1">
    <location>
        <begin position="30"/>
        <end position="55"/>
    </location>
</feature>
<evidence type="ECO:0000313" key="2">
    <source>
        <dbReference type="EMBL" id="GFT66310.1"/>
    </source>
</evidence>
<protein>
    <submittedName>
        <fullName evidence="2">Uncharacterized protein</fullName>
    </submittedName>
</protein>
<dbReference type="Proteomes" id="UP000887013">
    <property type="component" value="Unassembled WGS sequence"/>
</dbReference>
<comment type="caution">
    <text evidence="2">The sequence shown here is derived from an EMBL/GenBank/DDBJ whole genome shotgun (WGS) entry which is preliminary data.</text>
</comment>
<dbReference type="AlphaFoldDB" id="A0A8X6U0N2"/>
<gene>
    <name evidence="2" type="ORF">NPIL_670321</name>
</gene>
<evidence type="ECO:0000313" key="3">
    <source>
        <dbReference type="Proteomes" id="UP000887013"/>
    </source>
</evidence>
<accession>A0A8X6U0N2</accession>